<gene>
    <name evidence="2" type="ORF">HICCMSTLAB_LOCUS11836</name>
</gene>
<dbReference type="EMBL" id="CAJNRD030001123">
    <property type="protein sequence ID" value="CAG5104106.1"/>
    <property type="molecule type" value="Genomic_DNA"/>
</dbReference>
<accession>A0A8J2HN41</accession>
<comment type="caution">
    <text evidence="2">The sequence shown here is derived from an EMBL/GenBank/DDBJ whole genome shotgun (WGS) entry which is preliminary data.</text>
</comment>
<evidence type="ECO:0000313" key="3">
    <source>
        <dbReference type="Proteomes" id="UP000786811"/>
    </source>
</evidence>
<dbReference type="SUPFAM" id="SSF52047">
    <property type="entry name" value="RNI-like"/>
    <property type="match status" value="1"/>
</dbReference>
<name>A0A8J2HN41_COTCN</name>
<keyword evidence="1" id="KW-0677">Repeat</keyword>
<dbReference type="PANTHER" id="PTHR24111:SF0">
    <property type="entry name" value="LEUCINE-RICH REPEAT-CONTAINING PROTEIN"/>
    <property type="match status" value="1"/>
</dbReference>
<reference evidence="2" key="1">
    <citation type="submission" date="2021-04" db="EMBL/GenBank/DDBJ databases">
        <authorList>
            <person name="Chebbi M.A.C M."/>
        </authorList>
    </citation>
    <scope>NUCLEOTIDE SEQUENCE</scope>
</reference>
<keyword evidence="3" id="KW-1185">Reference proteome</keyword>
<feature type="non-terminal residue" evidence="2">
    <location>
        <position position="1"/>
    </location>
</feature>
<protein>
    <submittedName>
        <fullName evidence="2">Similar to LRRC34: Leucine-rich repeat-containing protein 34 (Homo sapiens)</fullName>
    </submittedName>
</protein>
<dbReference type="Pfam" id="PF13516">
    <property type="entry name" value="LRR_6"/>
    <property type="match status" value="2"/>
</dbReference>
<dbReference type="InterPro" id="IPR001611">
    <property type="entry name" value="Leu-rich_rpt"/>
</dbReference>
<dbReference type="InterPro" id="IPR032675">
    <property type="entry name" value="LRR_dom_sf"/>
</dbReference>
<proteinExistence type="predicted"/>
<dbReference type="OrthoDB" id="272549at2759"/>
<evidence type="ECO:0000313" key="2">
    <source>
        <dbReference type="EMBL" id="CAG5104106.1"/>
    </source>
</evidence>
<dbReference type="AlphaFoldDB" id="A0A8J2HN41"/>
<dbReference type="Gene3D" id="3.80.10.10">
    <property type="entry name" value="Ribonuclease Inhibitor"/>
    <property type="match status" value="1"/>
</dbReference>
<organism evidence="2 3">
    <name type="scientific">Cotesia congregata</name>
    <name type="common">Parasitoid wasp</name>
    <name type="synonym">Apanteles congregatus</name>
    <dbReference type="NCBI Taxonomy" id="51543"/>
    <lineage>
        <taxon>Eukaryota</taxon>
        <taxon>Metazoa</taxon>
        <taxon>Ecdysozoa</taxon>
        <taxon>Arthropoda</taxon>
        <taxon>Hexapoda</taxon>
        <taxon>Insecta</taxon>
        <taxon>Pterygota</taxon>
        <taxon>Neoptera</taxon>
        <taxon>Endopterygota</taxon>
        <taxon>Hymenoptera</taxon>
        <taxon>Apocrita</taxon>
        <taxon>Ichneumonoidea</taxon>
        <taxon>Braconidae</taxon>
        <taxon>Microgastrinae</taxon>
        <taxon>Cotesia</taxon>
    </lineage>
</organism>
<dbReference type="PANTHER" id="PTHR24111">
    <property type="entry name" value="LEUCINE-RICH REPEAT-CONTAINING PROTEIN 34"/>
    <property type="match status" value="1"/>
</dbReference>
<dbReference type="SMART" id="SM00368">
    <property type="entry name" value="LRR_RI"/>
    <property type="match status" value="3"/>
</dbReference>
<dbReference type="InterPro" id="IPR052201">
    <property type="entry name" value="LRR-containing_regulator"/>
</dbReference>
<dbReference type="Proteomes" id="UP000786811">
    <property type="component" value="Unassembled WGS sequence"/>
</dbReference>
<evidence type="ECO:0000256" key="1">
    <source>
        <dbReference type="ARBA" id="ARBA00022737"/>
    </source>
</evidence>
<sequence>FISALRSSTLKIIDLSRPIPQSNNYLDSEYFARIIGSMLKINTSLTELHLQKYNFSCHDIELMLIDAQFNKTLQLIDLGCNNIGDHGLESICNWIRGKPALSGLILSHNIITDIGARALSFVLPFSRIILLDVSYNKIKDNGIRDILNIINESTSIRYLRIYGNTISSSAEIIERILKSGVLELDNLDVKPYKVDGKFYAAHYPADHYKQRYYNVSQSNLYSQNPTIFAYVDAPAIKPKQTHEALNCGQELIEYRKGSKESSNSDDSSESLESQSENNYCYCASEDKSLSESSTDWYKVKDSRMQKVMLILDKVDYDLRNYILSRMNTDIQLEQAIDYLNKDN</sequence>